<dbReference type="InterPro" id="IPR013762">
    <property type="entry name" value="Integrase-like_cat_sf"/>
</dbReference>
<comment type="caution">
    <text evidence="7">The sequence shown here is derived from an EMBL/GenBank/DDBJ whole genome shotgun (WGS) entry which is preliminary data.</text>
</comment>
<dbReference type="EMBL" id="JBHSCR010000002">
    <property type="protein sequence ID" value="MFC4346986.1"/>
    <property type="molecule type" value="Genomic_DNA"/>
</dbReference>
<dbReference type="Gene3D" id="1.10.443.10">
    <property type="entry name" value="Intergrase catalytic core"/>
    <property type="match status" value="1"/>
</dbReference>
<keyword evidence="8" id="KW-1185">Reference proteome</keyword>
<dbReference type="PROSITE" id="PS51898">
    <property type="entry name" value="TYR_RECOMBINASE"/>
    <property type="match status" value="1"/>
</dbReference>
<dbReference type="SUPFAM" id="SSF56349">
    <property type="entry name" value="DNA breaking-rejoining enzymes"/>
    <property type="match status" value="1"/>
</dbReference>
<evidence type="ECO:0000313" key="7">
    <source>
        <dbReference type="EMBL" id="MFC4346986.1"/>
    </source>
</evidence>
<gene>
    <name evidence="7" type="ORF">ACFO5Q_03930</name>
</gene>
<protein>
    <submittedName>
        <fullName evidence="7">Site-specific integrase</fullName>
    </submittedName>
</protein>
<dbReference type="PANTHER" id="PTHR30349:SF94">
    <property type="entry name" value="INTEGRASE_RECOMBINASE HI_1414-RELATED"/>
    <property type="match status" value="1"/>
</dbReference>
<name>A0ABV8U717_9PROT</name>
<dbReference type="PROSITE" id="PS51900">
    <property type="entry name" value="CB"/>
    <property type="match status" value="1"/>
</dbReference>
<keyword evidence="2 4" id="KW-0238">DNA-binding</keyword>
<keyword evidence="3" id="KW-0233">DNA recombination</keyword>
<sequence length="340" mass="38865">MATIRQRKNQDGSKTWQVQIRRKGHAPISRTFDSKKDAELWARGHERTMDLGEYKDLRVAQALTLSDALDRYVETRERGGKPLSAPSMRMVRKWQKHRLALVALANLTAADLASWRDERLAEGRSASTIRNEISHISNVFTLARTEWALGKIKNPVRDVNWPSTNGNGRDRRLAPGEEEKILEQCDTSVKSIWVKPMIILALETAARRGELLSVVWEDVDLEKREMRFRGTKNGDDRSIPLSTRAVEVLKGLPSADAKQGRVIDCKEVAFVQCWQRLQKQLCKKGIRDLRFHDLRHEATSRLIEKGLGVMEAAHVTGHRSLQMLKRYTHIRPQSLLDKIG</sequence>
<dbReference type="InterPro" id="IPR011010">
    <property type="entry name" value="DNA_brk_join_enz"/>
</dbReference>
<proteinExistence type="predicted"/>
<dbReference type="PANTHER" id="PTHR30349">
    <property type="entry name" value="PHAGE INTEGRASE-RELATED"/>
    <property type="match status" value="1"/>
</dbReference>
<feature type="domain" description="Tyr recombinase" evidence="5">
    <location>
        <begin position="168"/>
        <end position="340"/>
    </location>
</feature>
<dbReference type="InterPro" id="IPR002104">
    <property type="entry name" value="Integrase_catalytic"/>
</dbReference>
<dbReference type="RefSeq" id="WP_197421058.1">
    <property type="nucleotide sequence ID" value="NZ_JBHSCR010000002.1"/>
</dbReference>
<evidence type="ECO:0000256" key="2">
    <source>
        <dbReference type="ARBA" id="ARBA00023125"/>
    </source>
</evidence>
<dbReference type="InterPro" id="IPR044068">
    <property type="entry name" value="CB"/>
</dbReference>
<dbReference type="InterPro" id="IPR050090">
    <property type="entry name" value="Tyrosine_recombinase_XerCD"/>
</dbReference>
<dbReference type="InterPro" id="IPR010998">
    <property type="entry name" value="Integrase_recombinase_N"/>
</dbReference>
<dbReference type="Proteomes" id="UP001595776">
    <property type="component" value="Unassembled WGS sequence"/>
</dbReference>
<evidence type="ECO:0000256" key="1">
    <source>
        <dbReference type="ARBA" id="ARBA00022908"/>
    </source>
</evidence>
<evidence type="ECO:0000313" key="8">
    <source>
        <dbReference type="Proteomes" id="UP001595776"/>
    </source>
</evidence>
<feature type="domain" description="Core-binding (CB)" evidence="6">
    <location>
        <begin position="63"/>
        <end position="144"/>
    </location>
</feature>
<evidence type="ECO:0000259" key="6">
    <source>
        <dbReference type="PROSITE" id="PS51900"/>
    </source>
</evidence>
<evidence type="ECO:0000259" key="5">
    <source>
        <dbReference type="PROSITE" id="PS51898"/>
    </source>
</evidence>
<dbReference type="CDD" id="cd00796">
    <property type="entry name" value="INT_Rci_Hp1_C"/>
    <property type="match status" value="1"/>
</dbReference>
<keyword evidence="1" id="KW-0229">DNA integration</keyword>
<organism evidence="7 8">
    <name type="scientific">Kordiimonas lipolytica</name>
    <dbReference type="NCBI Taxonomy" id="1662421"/>
    <lineage>
        <taxon>Bacteria</taxon>
        <taxon>Pseudomonadati</taxon>
        <taxon>Pseudomonadota</taxon>
        <taxon>Alphaproteobacteria</taxon>
        <taxon>Kordiimonadales</taxon>
        <taxon>Kordiimonadaceae</taxon>
        <taxon>Kordiimonas</taxon>
    </lineage>
</organism>
<accession>A0ABV8U717</accession>
<dbReference type="Gene3D" id="1.10.150.130">
    <property type="match status" value="1"/>
</dbReference>
<reference evidence="8" key="1">
    <citation type="journal article" date="2019" name="Int. J. Syst. Evol. Microbiol.">
        <title>The Global Catalogue of Microorganisms (GCM) 10K type strain sequencing project: providing services to taxonomists for standard genome sequencing and annotation.</title>
        <authorList>
            <consortium name="The Broad Institute Genomics Platform"/>
            <consortium name="The Broad Institute Genome Sequencing Center for Infectious Disease"/>
            <person name="Wu L."/>
            <person name="Ma J."/>
        </authorList>
    </citation>
    <scope>NUCLEOTIDE SEQUENCE [LARGE SCALE GENOMIC DNA]</scope>
    <source>
        <strain evidence="8">CGMCC 1.15304</strain>
    </source>
</reference>
<evidence type="ECO:0000256" key="4">
    <source>
        <dbReference type="PROSITE-ProRule" id="PRU01248"/>
    </source>
</evidence>
<evidence type="ECO:0000256" key="3">
    <source>
        <dbReference type="ARBA" id="ARBA00023172"/>
    </source>
</evidence>
<dbReference type="Pfam" id="PF00589">
    <property type="entry name" value="Phage_integrase"/>
    <property type="match status" value="1"/>
</dbReference>